<evidence type="ECO:0000256" key="3">
    <source>
        <dbReference type="ARBA" id="ARBA00022553"/>
    </source>
</evidence>
<keyword evidence="6" id="KW-0902">Two-component regulatory system</keyword>
<dbReference type="InterPro" id="IPR004358">
    <property type="entry name" value="Sig_transdc_His_kin-like_C"/>
</dbReference>
<protein>
    <recommendedName>
        <fullName evidence="2">histidine kinase</fullName>
        <ecNumber evidence="2">2.7.13.3</ecNumber>
    </recommendedName>
</protein>
<evidence type="ECO:0000256" key="6">
    <source>
        <dbReference type="ARBA" id="ARBA00023012"/>
    </source>
</evidence>
<reference evidence="9" key="1">
    <citation type="submission" date="2020-05" db="EMBL/GenBank/DDBJ databases">
        <title>Frigoriglobus tundricola gen. nov., sp. nov., a psychrotolerant cellulolytic planctomycete of the family Gemmataceae with two divergent copies of 16S rRNA gene.</title>
        <authorList>
            <person name="Kulichevskaya I.S."/>
            <person name="Ivanova A.A."/>
            <person name="Naumoff D.G."/>
            <person name="Beletsky A.V."/>
            <person name="Rijpstra W.I.C."/>
            <person name="Sinninghe Damste J.S."/>
            <person name="Mardanov A.V."/>
            <person name="Ravin N.V."/>
            <person name="Dedysh S.N."/>
        </authorList>
    </citation>
    <scope>NUCLEOTIDE SEQUENCE [LARGE SCALE GENOMIC DNA]</scope>
    <source>
        <strain evidence="9">PL17</strain>
    </source>
</reference>
<evidence type="ECO:0000256" key="1">
    <source>
        <dbReference type="ARBA" id="ARBA00000085"/>
    </source>
</evidence>
<evidence type="ECO:0000256" key="5">
    <source>
        <dbReference type="ARBA" id="ARBA00022777"/>
    </source>
</evidence>
<proteinExistence type="predicted"/>
<dbReference type="GO" id="GO:0004673">
    <property type="term" value="F:protein histidine kinase activity"/>
    <property type="evidence" value="ECO:0007669"/>
    <property type="project" value="UniProtKB-EC"/>
</dbReference>
<evidence type="ECO:0000259" key="7">
    <source>
        <dbReference type="PROSITE" id="PS50109"/>
    </source>
</evidence>
<dbReference type="SUPFAM" id="SSF55874">
    <property type="entry name" value="ATPase domain of HSP90 chaperone/DNA topoisomerase II/histidine kinase"/>
    <property type="match status" value="1"/>
</dbReference>
<feature type="domain" description="Histidine kinase" evidence="7">
    <location>
        <begin position="135"/>
        <end position="244"/>
    </location>
</feature>
<dbReference type="PRINTS" id="PR00344">
    <property type="entry name" value="BCTRLSENSOR"/>
</dbReference>
<evidence type="ECO:0000256" key="2">
    <source>
        <dbReference type="ARBA" id="ARBA00012438"/>
    </source>
</evidence>
<dbReference type="Proteomes" id="UP000503447">
    <property type="component" value="Chromosome"/>
</dbReference>
<evidence type="ECO:0000256" key="4">
    <source>
        <dbReference type="ARBA" id="ARBA00022679"/>
    </source>
</evidence>
<dbReference type="EC" id="2.7.13.3" evidence="2"/>
<dbReference type="InterPro" id="IPR036890">
    <property type="entry name" value="HATPase_C_sf"/>
</dbReference>
<dbReference type="InterPro" id="IPR005467">
    <property type="entry name" value="His_kinase_dom"/>
</dbReference>
<dbReference type="Gene3D" id="3.30.565.10">
    <property type="entry name" value="Histidine kinase-like ATPase, C-terminal domain"/>
    <property type="match status" value="1"/>
</dbReference>
<sequence length="250" mass="27376">MPNTPPGRAASPGPDRLLVYAADLELEVDRLRRHGAFIEREAMGALLRILRLCTPPAPGPGLPALAEVGVAAQSLLGVVRDLHDHPGYHPAHDQVVAIAVRPLALQVFRWQQRLTGPHGVTLRLELETDHVEWFPARLRHILDNLLAHALRHRDTAVPDPWVSVGLRATGGGYELRLSDNGAGAAPGEEWRSGELFYRAPGHDDGLGVGLAVVRMLVERSGGVLDVRPRPERGTDLVLTLPRYDLLDYIE</sequence>
<dbReference type="Pfam" id="PF02518">
    <property type="entry name" value="HATPase_c"/>
    <property type="match status" value="1"/>
</dbReference>
<name>A0A6M5Z270_9BACT</name>
<dbReference type="CDD" id="cd00075">
    <property type="entry name" value="HATPase"/>
    <property type="match status" value="1"/>
</dbReference>
<dbReference type="AlphaFoldDB" id="A0A6M5Z270"/>
<organism evidence="8 9">
    <name type="scientific">Frigoriglobus tundricola</name>
    <dbReference type="NCBI Taxonomy" id="2774151"/>
    <lineage>
        <taxon>Bacteria</taxon>
        <taxon>Pseudomonadati</taxon>
        <taxon>Planctomycetota</taxon>
        <taxon>Planctomycetia</taxon>
        <taxon>Gemmatales</taxon>
        <taxon>Gemmataceae</taxon>
        <taxon>Frigoriglobus</taxon>
    </lineage>
</organism>
<accession>A0A6M5Z270</accession>
<gene>
    <name evidence="8" type="ORF">FTUN_8168</name>
</gene>
<dbReference type="InterPro" id="IPR050980">
    <property type="entry name" value="2C_sensor_his_kinase"/>
</dbReference>
<dbReference type="KEGG" id="ftj:FTUN_8168"/>
<dbReference type="GO" id="GO:0000160">
    <property type="term" value="P:phosphorelay signal transduction system"/>
    <property type="evidence" value="ECO:0007669"/>
    <property type="project" value="UniProtKB-KW"/>
</dbReference>
<dbReference type="PANTHER" id="PTHR44936:SF9">
    <property type="entry name" value="SENSOR PROTEIN CREC"/>
    <property type="match status" value="1"/>
</dbReference>
<dbReference type="InterPro" id="IPR003594">
    <property type="entry name" value="HATPase_dom"/>
</dbReference>
<keyword evidence="9" id="KW-1185">Reference proteome</keyword>
<evidence type="ECO:0000313" key="8">
    <source>
        <dbReference type="EMBL" id="QJX00538.1"/>
    </source>
</evidence>
<dbReference type="PROSITE" id="PS50109">
    <property type="entry name" value="HIS_KIN"/>
    <property type="match status" value="1"/>
</dbReference>
<evidence type="ECO:0000313" key="9">
    <source>
        <dbReference type="Proteomes" id="UP000503447"/>
    </source>
</evidence>
<dbReference type="PANTHER" id="PTHR44936">
    <property type="entry name" value="SENSOR PROTEIN CREC"/>
    <property type="match status" value="1"/>
</dbReference>
<dbReference type="SMART" id="SM00387">
    <property type="entry name" value="HATPase_c"/>
    <property type="match status" value="1"/>
</dbReference>
<dbReference type="RefSeq" id="WP_171475262.1">
    <property type="nucleotide sequence ID" value="NZ_CP053452.2"/>
</dbReference>
<keyword evidence="3" id="KW-0597">Phosphoprotein</keyword>
<keyword evidence="4" id="KW-0808">Transferase</keyword>
<comment type="catalytic activity">
    <reaction evidence="1">
        <text>ATP + protein L-histidine = ADP + protein N-phospho-L-histidine.</text>
        <dbReference type="EC" id="2.7.13.3"/>
    </reaction>
</comment>
<keyword evidence="5" id="KW-0418">Kinase</keyword>
<dbReference type="EMBL" id="CP053452">
    <property type="protein sequence ID" value="QJX00538.1"/>
    <property type="molecule type" value="Genomic_DNA"/>
</dbReference>